<sequence length="588" mass="63813">MPVPVSQIPTLTSTLVPKEESNMPFIDDELFWYSDNDGKMDLSQCLQQSNTGQSVEFPMELSALVGTPTASNVPTEEGAGMSGVTGEELFDPLDFLRELEAEASQPTSTTTPSYKRQRHNIAAANPLLAEKLAAPSTQGSPTSIPYASRAEIKTENIQPETNKVDTREVQPHDPSEKEQLGLASVKVEPGSTSATTTSSTGTRLLHGILSQHPQQHGLGLQNGYGRHLGGHAQMGQPPYTTAAIATTSTPGSGSLPASPADSGVSDVESSTSSGGNEDANLLLKARLNPNSSLQPSLASHHSHLSSGELDLYSYARSLTCLTSALGRSACHSPGVYPGSTASFLSPTYHPHQHHPSQYHPHRGSSPHHQHSNHTMGPTMGPPHHHHHHQAQGLQHHLHYRQPSSLSDSYNSYINMYGGGGQFATPCTPSPPRGPGGVPTSVIQAATSSVSDDLYLLELSFPSRSKKSKLKKPRQGGEGGAAVKRKSREGSTTYLWEFLLKLLQDHEYCPRYIKWTNRERGVFKLVDSKAVSRLWGIHKNKPDMNYETMGRALRYYYQRGILAKVDGQRLVYQFVDVPKDIVEIDCTGA</sequence>
<evidence type="ECO:0000313" key="10">
    <source>
        <dbReference type="RefSeq" id="XP_024878064.1"/>
    </source>
</evidence>
<evidence type="ECO:0000259" key="8">
    <source>
        <dbReference type="PROSITE" id="PS50061"/>
    </source>
</evidence>
<dbReference type="SUPFAM" id="SSF46785">
    <property type="entry name" value="Winged helix' DNA-binding domain"/>
    <property type="match status" value="1"/>
</dbReference>
<feature type="compositionally biased region" description="Basic residues" evidence="7">
    <location>
        <begin position="350"/>
        <end position="371"/>
    </location>
</feature>
<evidence type="ECO:0000313" key="11">
    <source>
        <dbReference type="RefSeq" id="XP_024878065.1"/>
    </source>
</evidence>
<keyword evidence="9" id="KW-1185">Reference proteome</keyword>
<dbReference type="Gene3D" id="1.10.10.10">
    <property type="entry name" value="Winged helix-like DNA-binding domain superfamily/Winged helix DNA-binding domain"/>
    <property type="match status" value="1"/>
</dbReference>
<dbReference type="Proteomes" id="UP000504618">
    <property type="component" value="Unplaced"/>
</dbReference>
<accession>A0A6J1QBA8</accession>
<evidence type="ECO:0000256" key="5">
    <source>
        <dbReference type="ARBA" id="ARBA00023242"/>
    </source>
</evidence>
<dbReference type="GO" id="GO:0030154">
    <property type="term" value="P:cell differentiation"/>
    <property type="evidence" value="ECO:0007669"/>
    <property type="project" value="TreeGrafter"/>
</dbReference>
<dbReference type="Pfam" id="PF00178">
    <property type="entry name" value="Ets"/>
    <property type="match status" value="1"/>
</dbReference>
<keyword evidence="4 6" id="KW-0238">DNA-binding</keyword>
<dbReference type="GO" id="GO:0001228">
    <property type="term" value="F:DNA-binding transcription activator activity, RNA polymerase II-specific"/>
    <property type="evidence" value="ECO:0007669"/>
    <property type="project" value="UniProtKB-ARBA"/>
</dbReference>
<feature type="region of interest" description="Disordered" evidence="7">
    <location>
        <begin position="212"/>
        <end position="277"/>
    </location>
</feature>
<gene>
    <name evidence="10 11" type="primary">LOC112458587</name>
</gene>
<protein>
    <submittedName>
        <fullName evidence="10 11">Ecdysone-induced protein 74EF isoform X1</fullName>
    </submittedName>
</protein>
<dbReference type="GO" id="GO:0043565">
    <property type="term" value="F:sequence-specific DNA binding"/>
    <property type="evidence" value="ECO:0007669"/>
    <property type="project" value="InterPro"/>
</dbReference>
<dbReference type="CTD" id="39962"/>
<feature type="region of interest" description="Disordered" evidence="7">
    <location>
        <begin position="347"/>
        <end position="395"/>
    </location>
</feature>
<feature type="region of interest" description="Disordered" evidence="7">
    <location>
        <begin position="465"/>
        <end position="484"/>
    </location>
</feature>
<feature type="compositionally biased region" description="Polar residues" evidence="7">
    <location>
        <begin position="243"/>
        <end position="252"/>
    </location>
</feature>
<dbReference type="PROSITE" id="PS00346">
    <property type="entry name" value="ETS_DOMAIN_2"/>
    <property type="match status" value="1"/>
</dbReference>
<dbReference type="PANTHER" id="PTHR11849:SF191">
    <property type="entry name" value="ECDYSONE-INDUCED PROTEIN 74EF ISOFORM B"/>
    <property type="match status" value="1"/>
</dbReference>
<evidence type="ECO:0000256" key="3">
    <source>
        <dbReference type="ARBA" id="ARBA00022473"/>
    </source>
</evidence>
<dbReference type="GO" id="GO:0005634">
    <property type="term" value="C:nucleus"/>
    <property type="evidence" value="ECO:0007669"/>
    <property type="project" value="UniProtKB-SubCell"/>
</dbReference>
<dbReference type="AlphaFoldDB" id="A0A6J1QBA8"/>
<evidence type="ECO:0000256" key="6">
    <source>
        <dbReference type="RuleBase" id="RU004019"/>
    </source>
</evidence>
<evidence type="ECO:0000256" key="1">
    <source>
        <dbReference type="ARBA" id="ARBA00004123"/>
    </source>
</evidence>
<comment type="subcellular location">
    <subcellularLocation>
        <location evidence="1 6">Nucleus</location>
    </subcellularLocation>
</comment>
<dbReference type="InterPro" id="IPR036390">
    <property type="entry name" value="WH_DNA-bd_sf"/>
</dbReference>
<dbReference type="RefSeq" id="XP_024878065.1">
    <property type="nucleotide sequence ID" value="XM_025022297.1"/>
</dbReference>
<dbReference type="RefSeq" id="XP_024878064.1">
    <property type="nucleotide sequence ID" value="XM_025022296.1"/>
</dbReference>
<dbReference type="PROSITE" id="PS00345">
    <property type="entry name" value="ETS_DOMAIN_1"/>
    <property type="match status" value="1"/>
</dbReference>
<dbReference type="GO" id="GO:0040034">
    <property type="term" value="P:regulation of development, heterochronic"/>
    <property type="evidence" value="ECO:0007669"/>
    <property type="project" value="UniProtKB-ARBA"/>
</dbReference>
<feature type="domain" description="ETS" evidence="8">
    <location>
        <begin position="492"/>
        <end position="574"/>
    </location>
</feature>
<dbReference type="GeneID" id="112458587"/>
<evidence type="ECO:0000256" key="7">
    <source>
        <dbReference type="SAM" id="MobiDB-lite"/>
    </source>
</evidence>
<feature type="compositionally biased region" description="Low complexity" evidence="7">
    <location>
        <begin position="190"/>
        <end position="200"/>
    </location>
</feature>
<dbReference type="PRINTS" id="PR00454">
    <property type="entry name" value="ETSDOMAIN"/>
</dbReference>
<name>A0A6J1QBA8_9HYME</name>
<comment type="similarity">
    <text evidence="2 6">Belongs to the ETS family.</text>
</comment>
<feature type="compositionally biased region" description="Basic residues" evidence="7">
    <location>
        <begin position="382"/>
        <end position="395"/>
    </location>
</feature>
<dbReference type="SMART" id="SM00413">
    <property type="entry name" value="ETS"/>
    <property type="match status" value="1"/>
</dbReference>
<feature type="region of interest" description="Disordered" evidence="7">
    <location>
        <begin position="132"/>
        <end position="200"/>
    </location>
</feature>
<feature type="compositionally biased region" description="Polar residues" evidence="7">
    <location>
        <begin position="135"/>
        <end position="145"/>
    </location>
</feature>
<dbReference type="InterPro" id="IPR036388">
    <property type="entry name" value="WH-like_DNA-bd_sf"/>
</dbReference>
<dbReference type="PROSITE" id="PS50061">
    <property type="entry name" value="ETS_DOMAIN_3"/>
    <property type="match status" value="1"/>
</dbReference>
<evidence type="ECO:0000313" key="9">
    <source>
        <dbReference type="Proteomes" id="UP000504618"/>
    </source>
</evidence>
<evidence type="ECO:0000256" key="2">
    <source>
        <dbReference type="ARBA" id="ARBA00005562"/>
    </source>
</evidence>
<dbReference type="OrthoDB" id="8196042at2759"/>
<proteinExistence type="inferred from homology"/>
<keyword evidence="5 6" id="KW-0539">Nucleus</keyword>
<dbReference type="FunFam" id="1.10.10.10:FF:000411">
    <property type="entry name" value="Ecdysone-induced protein 74EF isoform A"/>
    <property type="match status" value="1"/>
</dbReference>
<reference evidence="10 11" key="1">
    <citation type="submission" date="2025-04" db="UniProtKB">
        <authorList>
            <consortium name="RefSeq"/>
        </authorList>
    </citation>
    <scope>IDENTIFICATION</scope>
    <source>
        <tissue evidence="10 11">Whole body</tissue>
    </source>
</reference>
<dbReference type="GO" id="GO:0006914">
    <property type="term" value="P:autophagy"/>
    <property type="evidence" value="ECO:0007669"/>
    <property type="project" value="UniProtKB-ARBA"/>
</dbReference>
<organism evidence="9 11">
    <name type="scientific">Temnothorax curvispinosus</name>
    <dbReference type="NCBI Taxonomy" id="300111"/>
    <lineage>
        <taxon>Eukaryota</taxon>
        <taxon>Metazoa</taxon>
        <taxon>Ecdysozoa</taxon>
        <taxon>Arthropoda</taxon>
        <taxon>Hexapoda</taxon>
        <taxon>Insecta</taxon>
        <taxon>Pterygota</taxon>
        <taxon>Neoptera</taxon>
        <taxon>Endopterygota</taxon>
        <taxon>Hymenoptera</taxon>
        <taxon>Apocrita</taxon>
        <taxon>Aculeata</taxon>
        <taxon>Formicoidea</taxon>
        <taxon>Formicidae</taxon>
        <taxon>Myrmicinae</taxon>
        <taxon>Temnothorax</taxon>
    </lineage>
</organism>
<dbReference type="InterPro" id="IPR046328">
    <property type="entry name" value="ETS_fam"/>
</dbReference>
<dbReference type="InterPro" id="IPR000418">
    <property type="entry name" value="Ets_dom"/>
</dbReference>
<dbReference type="PANTHER" id="PTHR11849">
    <property type="entry name" value="ETS"/>
    <property type="match status" value="1"/>
</dbReference>
<evidence type="ECO:0000256" key="4">
    <source>
        <dbReference type="ARBA" id="ARBA00023125"/>
    </source>
</evidence>
<feature type="compositionally biased region" description="Low complexity" evidence="7">
    <location>
        <begin position="261"/>
        <end position="275"/>
    </location>
</feature>
<keyword evidence="3" id="KW-0217">Developmental protein</keyword>
<feature type="compositionally biased region" description="Basic and acidic residues" evidence="7">
    <location>
        <begin position="162"/>
        <end position="179"/>
    </location>
</feature>